<dbReference type="PANTHER" id="PTHR42924">
    <property type="entry name" value="EXONUCLEASE"/>
    <property type="match status" value="1"/>
</dbReference>
<protein>
    <submittedName>
        <fullName evidence="2">PHP domain-containing protein</fullName>
    </submittedName>
</protein>
<feature type="domain" description="Polymerase/histidinol phosphatase N-terminal" evidence="1">
    <location>
        <begin position="15"/>
        <end position="76"/>
    </location>
</feature>
<dbReference type="EMBL" id="JACSNR010000002">
    <property type="protein sequence ID" value="MBM6922677.1"/>
    <property type="molecule type" value="Genomic_DNA"/>
</dbReference>
<evidence type="ECO:0000313" key="3">
    <source>
        <dbReference type="Proteomes" id="UP000724149"/>
    </source>
</evidence>
<accession>A0ABS2GJN4</accession>
<organism evidence="2 3">
    <name type="scientific">Hydrogenoanaerobacterium saccharovorans</name>
    <dbReference type="NCBI Taxonomy" id="474960"/>
    <lineage>
        <taxon>Bacteria</taxon>
        <taxon>Bacillati</taxon>
        <taxon>Bacillota</taxon>
        <taxon>Clostridia</taxon>
        <taxon>Eubacteriales</taxon>
        <taxon>Oscillospiraceae</taxon>
        <taxon>Hydrogenoanaerobacterium</taxon>
    </lineage>
</organism>
<reference evidence="2 3" key="1">
    <citation type="journal article" date="2021" name="Sci. Rep.">
        <title>The distribution of antibiotic resistance genes in chicken gut microbiota commensals.</title>
        <authorList>
            <person name="Juricova H."/>
            <person name="Matiasovicova J."/>
            <person name="Kubasova T."/>
            <person name="Cejkova D."/>
            <person name="Rychlik I."/>
        </authorList>
    </citation>
    <scope>NUCLEOTIDE SEQUENCE [LARGE SCALE GENOMIC DNA]</scope>
    <source>
        <strain evidence="2 3">An564</strain>
    </source>
</reference>
<dbReference type="PANTHER" id="PTHR42924:SF3">
    <property type="entry name" value="POLYMERASE_HISTIDINOL PHOSPHATASE N-TERMINAL DOMAIN-CONTAINING PROTEIN"/>
    <property type="match status" value="1"/>
</dbReference>
<dbReference type="SMART" id="SM00481">
    <property type="entry name" value="POLIIIAc"/>
    <property type="match status" value="1"/>
</dbReference>
<keyword evidence="3" id="KW-1185">Reference proteome</keyword>
<comment type="caution">
    <text evidence="2">The sequence shown here is derived from an EMBL/GenBank/DDBJ whole genome shotgun (WGS) entry which is preliminary data.</text>
</comment>
<dbReference type="InterPro" id="IPR004013">
    <property type="entry name" value="PHP_dom"/>
</dbReference>
<dbReference type="Gene3D" id="3.20.20.140">
    <property type="entry name" value="Metal-dependent hydrolases"/>
    <property type="match status" value="1"/>
</dbReference>
<evidence type="ECO:0000259" key="1">
    <source>
        <dbReference type="SMART" id="SM00481"/>
    </source>
</evidence>
<dbReference type="NCBIfam" id="NF038032">
    <property type="entry name" value="CehA_McbA_metalo"/>
    <property type="match status" value="1"/>
</dbReference>
<name>A0ABS2GJN4_9FIRM</name>
<gene>
    <name evidence="2" type="ORF">H9X81_03060</name>
</gene>
<proteinExistence type="predicted"/>
<dbReference type="InterPro" id="IPR052018">
    <property type="entry name" value="PHP_domain"/>
</dbReference>
<dbReference type="InterPro" id="IPR003141">
    <property type="entry name" value="Pol/His_phosphatase_N"/>
</dbReference>
<dbReference type="RefSeq" id="WP_204719718.1">
    <property type="nucleotide sequence ID" value="NZ_JACSNR010000002.1"/>
</dbReference>
<evidence type="ECO:0000313" key="2">
    <source>
        <dbReference type="EMBL" id="MBM6922677.1"/>
    </source>
</evidence>
<dbReference type="InterPro" id="IPR016195">
    <property type="entry name" value="Pol/histidinol_Pase-like"/>
</dbReference>
<dbReference type="SUPFAM" id="SSF89550">
    <property type="entry name" value="PHP domain-like"/>
    <property type="match status" value="1"/>
</dbReference>
<dbReference type="Pfam" id="PF02811">
    <property type="entry name" value="PHP"/>
    <property type="match status" value="1"/>
</dbReference>
<dbReference type="Proteomes" id="UP000724149">
    <property type="component" value="Unassembled WGS sequence"/>
</dbReference>
<sequence length="319" mass="36523">MKKTTFLENGQFYKGNIHCHTTCSDGKLSPDAIVKAYQDKGYDFLAITDHNVFSHYTCYNTDRFVMIQGVEGNLRAPADNHREYHFIVLPGPDGHWEAAEGEKFAHGERLEIPMLSDKASVQAYIDDLYRRGYMVMINHPFWSRIEYDEILGLNNLFAVEIFNYCSQILENMGESNVCYDALLRNGMKLWCTAVDDNHNDFPLDSAKCDSFGGFVQVKAEELSERAICNALASGSFYASMGPEIHDFYIEDGRFYFKCSPVQKIYANGDVRQIHCAVAEDAEHPLTEISGELRGNEKYLRIECYDFEGRKAWTNPIWLI</sequence>